<feature type="transmembrane region" description="Helical" evidence="6">
    <location>
        <begin position="78"/>
        <end position="102"/>
    </location>
</feature>
<dbReference type="Pfam" id="PF00916">
    <property type="entry name" value="Sulfate_transp"/>
    <property type="match status" value="1"/>
</dbReference>
<dbReference type="InterPro" id="IPR002645">
    <property type="entry name" value="STAS_dom"/>
</dbReference>
<name>A0A2A9PIX3_OPHUN</name>
<organism evidence="8 9">
    <name type="scientific">Ophiocordyceps unilateralis</name>
    <name type="common">Zombie-ant fungus</name>
    <name type="synonym">Torrubia unilateralis</name>
    <dbReference type="NCBI Taxonomy" id="268505"/>
    <lineage>
        <taxon>Eukaryota</taxon>
        <taxon>Fungi</taxon>
        <taxon>Dikarya</taxon>
        <taxon>Ascomycota</taxon>
        <taxon>Pezizomycotina</taxon>
        <taxon>Sordariomycetes</taxon>
        <taxon>Hypocreomycetidae</taxon>
        <taxon>Hypocreales</taxon>
        <taxon>Ophiocordycipitaceae</taxon>
        <taxon>Ophiocordyceps</taxon>
    </lineage>
</organism>
<reference evidence="8 9" key="2">
    <citation type="journal article" date="2017" name="Sci. Rep.">
        <title>Ant-infecting Ophiocordyceps genomes reveal a high diversity of potential behavioral manipulation genes and a possible major role for enterotoxins.</title>
        <authorList>
            <person name="de Bekker C."/>
            <person name="Ohm R.A."/>
            <person name="Evans H.C."/>
            <person name="Brachmann A."/>
            <person name="Hughes D.P."/>
        </authorList>
    </citation>
    <scope>NUCLEOTIDE SEQUENCE [LARGE SCALE GENOMIC DNA]</scope>
    <source>
        <strain evidence="8 9">SC16a</strain>
    </source>
</reference>
<evidence type="ECO:0000256" key="5">
    <source>
        <dbReference type="SAM" id="MobiDB-lite"/>
    </source>
</evidence>
<dbReference type="AlphaFoldDB" id="A0A2A9PIX3"/>
<dbReference type="Gene3D" id="3.30.750.24">
    <property type="entry name" value="STAS domain"/>
    <property type="match status" value="1"/>
</dbReference>
<feature type="transmembrane region" description="Helical" evidence="6">
    <location>
        <begin position="131"/>
        <end position="150"/>
    </location>
</feature>
<dbReference type="InterPro" id="IPR001902">
    <property type="entry name" value="SLC26A/SulP_fam"/>
</dbReference>
<evidence type="ECO:0000256" key="6">
    <source>
        <dbReference type="SAM" id="Phobius"/>
    </source>
</evidence>
<evidence type="ECO:0000256" key="1">
    <source>
        <dbReference type="ARBA" id="ARBA00004141"/>
    </source>
</evidence>
<comment type="caution">
    <text evidence="8">The sequence shown here is derived from an EMBL/GenBank/DDBJ whole genome shotgun (WGS) entry which is preliminary data.</text>
</comment>
<feature type="transmembrane region" description="Helical" evidence="6">
    <location>
        <begin position="454"/>
        <end position="475"/>
    </location>
</feature>
<keyword evidence="2 6" id="KW-0812">Transmembrane</keyword>
<dbReference type="GO" id="GO:0008271">
    <property type="term" value="F:secondary active sulfate transmembrane transporter activity"/>
    <property type="evidence" value="ECO:0007669"/>
    <property type="project" value="InterPro"/>
</dbReference>
<accession>A0A2A9PIX3</accession>
<comment type="subcellular location">
    <subcellularLocation>
        <location evidence="1">Membrane</location>
        <topology evidence="1">Multi-pass membrane protein</topology>
    </subcellularLocation>
</comment>
<feature type="transmembrane region" description="Helical" evidence="6">
    <location>
        <begin position="274"/>
        <end position="296"/>
    </location>
</feature>
<dbReference type="STRING" id="268505.A0A2A9PIX3"/>
<dbReference type="Pfam" id="PF01740">
    <property type="entry name" value="STAS"/>
    <property type="match status" value="1"/>
</dbReference>
<evidence type="ECO:0000256" key="4">
    <source>
        <dbReference type="ARBA" id="ARBA00023136"/>
    </source>
</evidence>
<gene>
    <name evidence="8" type="ORF">XA68_18464</name>
</gene>
<dbReference type="PROSITE" id="PS50801">
    <property type="entry name" value="STAS"/>
    <property type="match status" value="1"/>
</dbReference>
<feature type="domain" description="STAS" evidence="7">
    <location>
        <begin position="551"/>
        <end position="677"/>
    </location>
</feature>
<dbReference type="InterPro" id="IPR018045">
    <property type="entry name" value="S04_transporter_CS"/>
</dbReference>
<evidence type="ECO:0000256" key="3">
    <source>
        <dbReference type="ARBA" id="ARBA00022989"/>
    </source>
</evidence>
<dbReference type="InterPro" id="IPR011547">
    <property type="entry name" value="SLC26A/SulP_dom"/>
</dbReference>
<feature type="transmembrane region" description="Helical" evidence="6">
    <location>
        <begin position="428"/>
        <end position="447"/>
    </location>
</feature>
<proteinExistence type="predicted"/>
<protein>
    <recommendedName>
        <fullName evidence="7">STAS domain-containing protein</fullName>
    </recommendedName>
</protein>
<evidence type="ECO:0000313" key="9">
    <source>
        <dbReference type="Proteomes" id="UP000037136"/>
    </source>
</evidence>
<feature type="region of interest" description="Disordered" evidence="5">
    <location>
        <begin position="705"/>
        <end position="731"/>
    </location>
</feature>
<keyword evidence="3 6" id="KW-1133">Transmembrane helix</keyword>
<dbReference type="PROSITE" id="PS01130">
    <property type="entry name" value="SLC26A"/>
    <property type="match status" value="1"/>
</dbReference>
<dbReference type="EMBL" id="LAZP02000096">
    <property type="protein sequence ID" value="PFH60991.1"/>
    <property type="molecule type" value="Genomic_DNA"/>
</dbReference>
<keyword evidence="9" id="KW-1185">Reference proteome</keyword>
<feature type="transmembrane region" description="Helical" evidence="6">
    <location>
        <begin position="406"/>
        <end position="422"/>
    </location>
</feature>
<dbReference type="PANTHER" id="PTHR11814">
    <property type="entry name" value="SULFATE TRANSPORTER"/>
    <property type="match status" value="1"/>
</dbReference>
<keyword evidence="4 6" id="KW-0472">Membrane</keyword>
<evidence type="ECO:0000313" key="8">
    <source>
        <dbReference type="EMBL" id="PFH60991.1"/>
    </source>
</evidence>
<feature type="transmembrane region" description="Helical" evidence="6">
    <location>
        <begin position="194"/>
        <end position="216"/>
    </location>
</feature>
<evidence type="ECO:0000256" key="2">
    <source>
        <dbReference type="ARBA" id="ARBA00022692"/>
    </source>
</evidence>
<dbReference type="InterPro" id="IPR036513">
    <property type="entry name" value="STAS_dom_sf"/>
</dbReference>
<evidence type="ECO:0000259" key="7">
    <source>
        <dbReference type="PROSITE" id="PS50801"/>
    </source>
</evidence>
<feature type="transmembrane region" description="Helical" evidence="6">
    <location>
        <begin position="108"/>
        <end position="124"/>
    </location>
</feature>
<sequence>MKIRGAFDAVTTRVFGIDAASPPALHDSLGAIDTYMEEEPTVAEWFGQLAPTWAGTAAYLVDLFPSASWIRRYNVRWLAGDLIAGITIGLVVVPQALAYASLAQLPPAYGLYTSFTGAALYWLFGTSKDIVIGATAVGSLLVGQVVSRVQDAAPDTYQPEETARALSLITGAMLLGFGLLRLGWIIEFIPYIPISAFVTGASITIMSTQLPVVLGIPNIDTRQPPYLVISSTLRGIGRTRMDAAIGLTAIVLLFAVKSFCAAMERRMPRQKRAWSYVSSLRLTFTMLLFTLVSYLVHRDTPLKEAKFRIVGPIERGFVRAAVPMPKIELLKEILPELPAVAIILVIEHIAIAKAMGRLYNYNVDPSQETVALGAANLLSPFVGGYVCTGSFGASAVLSKAGARSPLAGLFSAAILVLVLYALTTVFYYIPNAALAGLIIHAVCNLIISPKKLYGYWQLSPPELIIWVVSVVLAIFTSLETSIYVGIALSSALLVVRIARTKGDFLGRVHIQRVAASDGERLNGEGSSRDVFLPVDRADGTNPGVKINSPHPGVFVYRLNEGFNYTNQAHHVDTLTRHIVSRTRPGAEEHVERDSDRLWNDPGPTAKTATAKAAAALPPLRAVVLDLAAVNNVDVTSVQGLMDLRSSLNRHAAPDTVAWHLANVHNRWTRRALAAAGFGRPRTVRWGKGEREEVASYYNAAEMQAYSDDERLRQTGPEPDEESGWESTTPTPETRLTTVCAVDRPLFHLDLLDAVACAVEEAVASAVSEAEDEPVASSRLEEEAELV</sequence>
<dbReference type="GO" id="GO:0016020">
    <property type="term" value="C:membrane"/>
    <property type="evidence" value="ECO:0007669"/>
    <property type="project" value="UniProtKB-SubCell"/>
</dbReference>
<dbReference type="NCBIfam" id="TIGR00815">
    <property type="entry name" value="sulP"/>
    <property type="match status" value="1"/>
</dbReference>
<dbReference type="CDD" id="cd07042">
    <property type="entry name" value="STAS_SulP_like_sulfate_transporter"/>
    <property type="match status" value="1"/>
</dbReference>
<feature type="transmembrane region" description="Helical" evidence="6">
    <location>
        <begin position="162"/>
        <end position="182"/>
    </location>
</feature>
<feature type="transmembrane region" description="Helical" evidence="6">
    <location>
        <begin position="333"/>
        <end position="352"/>
    </location>
</feature>
<feature type="region of interest" description="Disordered" evidence="5">
    <location>
        <begin position="767"/>
        <end position="786"/>
    </location>
</feature>
<feature type="transmembrane region" description="Helical" evidence="6">
    <location>
        <begin position="243"/>
        <end position="262"/>
    </location>
</feature>
<dbReference type="Proteomes" id="UP000037136">
    <property type="component" value="Unassembled WGS sequence"/>
</dbReference>
<dbReference type="OrthoDB" id="288203at2759"/>
<reference evidence="8 9" key="1">
    <citation type="journal article" date="2015" name="BMC Genomics">
        <title>Gene expression during zombie ant biting behavior reflects the complexity underlying fungal parasitic behavioral manipulation.</title>
        <authorList>
            <person name="de Bekker C."/>
            <person name="Ohm R.A."/>
            <person name="Loreto R.G."/>
            <person name="Sebastian A."/>
            <person name="Albert I."/>
            <person name="Merrow M."/>
            <person name="Brachmann A."/>
            <person name="Hughes D.P."/>
        </authorList>
    </citation>
    <scope>NUCLEOTIDE SEQUENCE [LARGE SCALE GENOMIC DNA]</scope>
    <source>
        <strain evidence="8 9">SC16a</strain>
    </source>
</reference>